<proteinExistence type="predicted"/>
<name>A0AAN7Z824_9PEZI</name>
<dbReference type="EMBL" id="JAWHQM010000008">
    <property type="protein sequence ID" value="KAK5628266.1"/>
    <property type="molecule type" value="Genomic_DNA"/>
</dbReference>
<comment type="caution">
    <text evidence="1">The sequence shown here is derived from an EMBL/GenBank/DDBJ whole genome shotgun (WGS) entry which is preliminary data.</text>
</comment>
<keyword evidence="2" id="KW-1185">Reference proteome</keyword>
<evidence type="ECO:0000313" key="1">
    <source>
        <dbReference type="EMBL" id="KAK5628266.1"/>
    </source>
</evidence>
<reference evidence="1 2" key="1">
    <citation type="submission" date="2023-10" db="EMBL/GenBank/DDBJ databases">
        <title>Draft genome sequence of Xylaria bambusicola isolate GMP-LS, the root and basal stem rot pathogen of sugarcane in Indonesia.</title>
        <authorList>
            <person name="Selvaraj P."/>
            <person name="Muralishankar V."/>
            <person name="Muruganantham S."/>
            <person name="Sp S."/>
            <person name="Haryani S."/>
            <person name="Lau K.J.X."/>
            <person name="Naqvi N.I."/>
        </authorList>
    </citation>
    <scope>NUCLEOTIDE SEQUENCE [LARGE SCALE GENOMIC DNA]</scope>
    <source>
        <strain evidence="1">GMP-LS</strain>
    </source>
</reference>
<dbReference type="AlphaFoldDB" id="A0AAN7Z824"/>
<organism evidence="1 2">
    <name type="scientific">Xylaria bambusicola</name>
    <dbReference type="NCBI Taxonomy" id="326684"/>
    <lineage>
        <taxon>Eukaryota</taxon>
        <taxon>Fungi</taxon>
        <taxon>Dikarya</taxon>
        <taxon>Ascomycota</taxon>
        <taxon>Pezizomycotina</taxon>
        <taxon>Sordariomycetes</taxon>
        <taxon>Xylariomycetidae</taxon>
        <taxon>Xylariales</taxon>
        <taxon>Xylariaceae</taxon>
        <taxon>Xylaria</taxon>
    </lineage>
</organism>
<sequence>MEETTDALPNRFTKVGKEPQLIDLIKHLVIPIPTQIIYQALGYLRAMSSILQRVAKFVTARAEMQLSPPTSSCKSICASLPDKIKQLPGGGHHQKTRGRTALHKSICQKRILSP</sequence>
<accession>A0AAN7Z824</accession>
<evidence type="ECO:0000313" key="2">
    <source>
        <dbReference type="Proteomes" id="UP001305414"/>
    </source>
</evidence>
<dbReference type="Proteomes" id="UP001305414">
    <property type="component" value="Unassembled WGS sequence"/>
</dbReference>
<gene>
    <name evidence="1" type="ORF">RRF57_003981</name>
</gene>
<protein>
    <submittedName>
        <fullName evidence="1">Uncharacterized protein</fullName>
    </submittedName>
</protein>